<name>A0A4W5JH58_9TELE</name>
<evidence type="ECO:0000313" key="3">
    <source>
        <dbReference type="Proteomes" id="UP000314982"/>
    </source>
</evidence>
<reference evidence="3" key="1">
    <citation type="submission" date="2018-06" db="EMBL/GenBank/DDBJ databases">
        <title>Genome assembly of Danube salmon.</title>
        <authorList>
            <person name="Macqueen D.J."/>
            <person name="Gundappa M.K."/>
        </authorList>
    </citation>
    <scope>NUCLEOTIDE SEQUENCE [LARGE SCALE GENOMIC DNA]</scope>
</reference>
<evidence type="ECO:0000313" key="2">
    <source>
        <dbReference type="Ensembl" id="ENSHHUP00000003963.1"/>
    </source>
</evidence>
<sequence length="167" mass="19339">MHSRQLILTHKCPTTHTHTHTHTGSLTCVQSLSHPLSLKNDNRGEWQLNERPDSLEVDQEVYGAHILKVGERVTKRRTTHCLEYYLEGEKLEGVCKEIVRQWVESCAPSATKNKEDIEVLAIASLIEYGDKSLFQNSNMEEHEKNKLAKQDRKDNEKKRTQKGKHKR</sequence>
<proteinExistence type="predicted"/>
<dbReference type="GeneTree" id="ENSGT00990000210960"/>
<evidence type="ECO:0000256" key="1">
    <source>
        <dbReference type="SAM" id="MobiDB-lite"/>
    </source>
</evidence>
<reference evidence="2" key="3">
    <citation type="submission" date="2025-09" db="UniProtKB">
        <authorList>
            <consortium name="Ensembl"/>
        </authorList>
    </citation>
    <scope>IDENTIFICATION</scope>
</reference>
<accession>A0A4W5JH58</accession>
<dbReference type="Proteomes" id="UP000314982">
    <property type="component" value="Unassembled WGS sequence"/>
</dbReference>
<feature type="compositionally biased region" description="Basic and acidic residues" evidence="1">
    <location>
        <begin position="139"/>
        <end position="158"/>
    </location>
</feature>
<keyword evidence="3" id="KW-1185">Reference proteome</keyword>
<dbReference type="Ensembl" id="ENSHHUT00000004093.1">
    <property type="protein sequence ID" value="ENSHHUP00000003963.1"/>
    <property type="gene ID" value="ENSHHUG00000002461.1"/>
</dbReference>
<organism evidence="2 3">
    <name type="scientific">Hucho hucho</name>
    <name type="common">huchen</name>
    <dbReference type="NCBI Taxonomy" id="62062"/>
    <lineage>
        <taxon>Eukaryota</taxon>
        <taxon>Metazoa</taxon>
        <taxon>Chordata</taxon>
        <taxon>Craniata</taxon>
        <taxon>Vertebrata</taxon>
        <taxon>Euteleostomi</taxon>
        <taxon>Actinopterygii</taxon>
        <taxon>Neopterygii</taxon>
        <taxon>Teleostei</taxon>
        <taxon>Protacanthopterygii</taxon>
        <taxon>Salmoniformes</taxon>
        <taxon>Salmonidae</taxon>
        <taxon>Salmoninae</taxon>
        <taxon>Hucho</taxon>
    </lineage>
</organism>
<dbReference type="STRING" id="62062.ENSHHUP00000003963"/>
<reference evidence="2" key="2">
    <citation type="submission" date="2025-08" db="UniProtKB">
        <authorList>
            <consortium name="Ensembl"/>
        </authorList>
    </citation>
    <scope>IDENTIFICATION</scope>
</reference>
<feature type="region of interest" description="Disordered" evidence="1">
    <location>
        <begin position="134"/>
        <end position="167"/>
    </location>
</feature>
<dbReference type="AlphaFoldDB" id="A0A4W5JH58"/>
<protein>
    <submittedName>
        <fullName evidence="2">Uncharacterized protein</fullName>
    </submittedName>
</protein>